<evidence type="ECO:0000313" key="5">
    <source>
        <dbReference type="Proteomes" id="UP000032141"/>
    </source>
</evidence>
<feature type="region of interest" description="Disordered" evidence="1">
    <location>
        <begin position="1"/>
        <end position="32"/>
    </location>
</feature>
<feature type="region of interest" description="Disordered" evidence="1">
    <location>
        <begin position="816"/>
        <end position="873"/>
    </location>
</feature>
<feature type="region of interest" description="Disordered" evidence="1">
    <location>
        <begin position="482"/>
        <end position="559"/>
    </location>
</feature>
<dbReference type="KEGG" id="boe:106300087"/>
<evidence type="ECO:0000313" key="4">
    <source>
        <dbReference type="EnsemblPlants" id="Bo6g115870.1"/>
    </source>
</evidence>
<feature type="region of interest" description="Disordered" evidence="1">
    <location>
        <begin position="1200"/>
        <end position="1347"/>
    </location>
</feature>
<feature type="domain" description="Spt20-like SEP" evidence="2">
    <location>
        <begin position="62"/>
        <end position="212"/>
    </location>
</feature>
<keyword evidence="5" id="KW-1185">Reference proteome</keyword>
<dbReference type="HOGENOM" id="CLU_006336_0_0_1"/>
<feature type="region of interest" description="Disordered" evidence="1">
    <location>
        <begin position="888"/>
        <end position="909"/>
    </location>
</feature>
<dbReference type="PANTHER" id="PTHR13526:SF8">
    <property type="entry name" value="TRANSCRIPTION FACTOR SPT20 HOMOLOG"/>
    <property type="match status" value="1"/>
</dbReference>
<evidence type="ECO:0000259" key="3">
    <source>
        <dbReference type="Pfam" id="PF20474"/>
    </source>
</evidence>
<dbReference type="GO" id="GO:0003712">
    <property type="term" value="F:transcription coregulator activity"/>
    <property type="evidence" value="ECO:0007669"/>
    <property type="project" value="InterPro"/>
</dbReference>
<dbReference type="eggNOG" id="ENOG502SE7N">
    <property type="taxonomic scope" value="Eukaryota"/>
</dbReference>
<feature type="compositionally biased region" description="Polar residues" evidence="1">
    <location>
        <begin position="858"/>
        <end position="873"/>
    </location>
</feature>
<dbReference type="Proteomes" id="UP000032141">
    <property type="component" value="Chromosome C6"/>
</dbReference>
<feature type="compositionally biased region" description="Polar residues" evidence="1">
    <location>
        <begin position="888"/>
        <end position="898"/>
    </location>
</feature>
<accession>A0A0D3D041</accession>
<organism evidence="4 5">
    <name type="scientific">Brassica oleracea var. oleracea</name>
    <dbReference type="NCBI Taxonomy" id="109376"/>
    <lineage>
        <taxon>Eukaryota</taxon>
        <taxon>Viridiplantae</taxon>
        <taxon>Streptophyta</taxon>
        <taxon>Embryophyta</taxon>
        <taxon>Tracheophyta</taxon>
        <taxon>Spermatophyta</taxon>
        <taxon>Magnoliopsida</taxon>
        <taxon>eudicotyledons</taxon>
        <taxon>Gunneridae</taxon>
        <taxon>Pentapetalae</taxon>
        <taxon>rosids</taxon>
        <taxon>malvids</taxon>
        <taxon>Brassicales</taxon>
        <taxon>Brassicaceae</taxon>
        <taxon>Brassiceae</taxon>
        <taxon>Brassica</taxon>
    </lineage>
</organism>
<feature type="compositionally biased region" description="Polar residues" evidence="1">
    <location>
        <begin position="1255"/>
        <end position="1308"/>
    </location>
</feature>
<feature type="compositionally biased region" description="Polar residues" evidence="1">
    <location>
        <begin position="501"/>
        <end position="517"/>
    </location>
</feature>
<feature type="compositionally biased region" description="Basic and acidic residues" evidence="1">
    <location>
        <begin position="519"/>
        <end position="530"/>
    </location>
</feature>
<reference evidence="4" key="2">
    <citation type="submission" date="2015-03" db="UniProtKB">
        <authorList>
            <consortium name="EnsemblPlants"/>
        </authorList>
    </citation>
    <scope>IDENTIFICATION</scope>
</reference>
<feature type="domain" description="PHL" evidence="3">
    <location>
        <begin position="667"/>
        <end position="817"/>
    </location>
</feature>
<evidence type="ECO:0000256" key="1">
    <source>
        <dbReference type="SAM" id="MobiDB-lite"/>
    </source>
</evidence>
<dbReference type="OrthoDB" id="1932706at2759"/>
<dbReference type="GeneID" id="106300087"/>
<feature type="compositionally biased region" description="Low complexity" evidence="1">
    <location>
        <begin position="1200"/>
        <end position="1254"/>
    </location>
</feature>
<dbReference type="STRING" id="109376.A0A0D3D041"/>
<sequence>MGVTFKISRTGRKFRPKASTESATPESPEQLNPKSIVLSAKSKAVVEGSGFSQSSLLHVSPDHEVSFVLSLYPNGYSIGKPSENQAVQQTSFRDAPKVLHLYDRAAESLLSAIEAGRLPGDILEDIPCKFVDGVVICEVHDYRKHTPEQVSPVINKVRLKMSLENVVKDIPSMSDNSWTYGDLMEVESRILKAIQPELCLDPVPRLDRLSENPVSAKLDLSLSTLRRKRLRQMTEVTVVSQNKIHGKKVCIDRLPESSERGNMQGHLLMHQTHHNQAIQNPGTNMLAGLRNQTLQDAPTSPLPLVPPQQQRYMGTGNIRNVQDQGSNAVSVSGASPGGLDAMLPYASDSMNPGPSFHRKRESQEVQLSSMPGLNKRTRVSHMGPDMVPQQQLGQRMDGPHGTDTNWKNALLQQDMLRRSIQYPNANMQRFSPQQIGGAMNQEAGPMQFPASQQGPMRYTSKEEPFETGKIDGNIRNNMPGVGSDANDLDPRIQPRMPHNVFNRSNFPQTSWNANPGQQIEKDLKKEEQFSRRVSSQSPRLSAGAPPQSPLSSKSGEFSGGSMGTHYGAVAAAQKDKAVTSIPIGAAQSVGSSGNDAMQQRQHQMAPKRRTNSLPKTQVMTSVGSPVSVNTLTMSVPVNARSSSVGTQALGDHSILDRFAKIELVAARYQLNCKKHKVDEYCRRPRSYDHQYLMDCLPKLSNNEEFKDEYKVLSKSILGGSMNTCKTRVMNFLRVDRVMQGNVSSLVPRIRTRLVMSEKPDGTVAWYQGDIDDGDTCPSEDHLLVLPNTHIADLLAAEFKSLMMSREGYLMEEHIQAKSNRGDADPSSSQPNAGNGFPRGNSANDMQQNGDGAVGQAPSEASKQGTTGNAPINSTQNIHANARMLPPANSQAMQMSQGLLSGGSMPMQPQQLDPQQQAALLSQLQQKNQQSMFTQQNPQMQRASMNMPTNPLSAINSMNQSSGMQPGGQMANKYSPYQLQMLQQQQQQQQAIQRKILMGQGSGVGMGNNMAALGAFGNQLNMAGRGIGGSGMSSSMSGPGISNMGQNPMNHPASNLNVISQQIRSGALPPHQSAAVLANLRLASRGGVMGAPQAGISGMSGARQMHPSSAGLSMMDQNILNRATLQRAAAMGNMGPPKLMPGMNMYMNQQQLQQQQQQPQQQQFQQQPQLQQLAQSQPLQQLAQPQQQQQLVQSQQQQQQLQQHELPQQPQQQQQQSTASPLQSVLSPPQVSSPSAGITQQQQQQQMSSPQQMSQRTPVSPQQMSQRTPMSPQQMNARTPLSPQQMNPRTPMSPQISSGTMHPMSTSNLEACPASPQLSSQTHGSGGSITNSPMELQGPKSNSAGNNP</sequence>
<feature type="region of interest" description="Disordered" evidence="1">
    <location>
        <begin position="1149"/>
        <end position="1168"/>
    </location>
</feature>
<protein>
    <recommendedName>
        <fullName evidence="6">Transcription factor Spt20</fullName>
    </recommendedName>
</protein>
<feature type="compositionally biased region" description="Polar residues" evidence="1">
    <location>
        <begin position="19"/>
        <end position="32"/>
    </location>
</feature>
<name>A0A0D3D041_BRAOL</name>
<dbReference type="Pfam" id="PF20474">
    <property type="entry name" value="PHL"/>
    <property type="match status" value="1"/>
</dbReference>
<dbReference type="InterPro" id="IPR046468">
    <property type="entry name" value="Spt20-like_SEP"/>
</dbReference>
<dbReference type="Gramene" id="Bo6g115870.1">
    <property type="protein sequence ID" value="Bo6g115870.1"/>
    <property type="gene ID" value="Bo6g115870"/>
</dbReference>
<dbReference type="OMA" id="VEMQQYA"/>
<dbReference type="PANTHER" id="PTHR13526">
    <property type="entry name" value="TRANSCRIPTION FACTOR SPT20 HOMOLOG"/>
    <property type="match status" value="1"/>
</dbReference>
<dbReference type="Pfam" id="PF12090">
    <property type="entry name" value="Spt20_SEP"/>
    <property type="match status" value="1"/>
</dbReference>
<dbReference type="EnsemblPlants" id="Bo6g115870.1">
    <property type="protein sequence ID" value="Bo6g115870.1"/>
    <property type="gene ID" value="Bo6g115870"/>
</dbReference>
<dbReference type="InterPro" id="IPR021950">
    <property type="entry name" value="Spt20"/>
</dbReference>
<dbReference type="GO" id="GO:0000124">
    <property type="term" value="C:SAGA complex"/>
    <property type="evidence" value="ECO:0007669"/>
    <property type="project" value="InterPro"/>
</dbReference>
<evidence type="ECO:0000259" key="2">
    <source>
        <dbReference type="Pfam" id="PF12090"/>
    </source>
</evidence>
<proteinExistence type="predicted"/>
<reference evidence="4 5" key="1">
    <citation type="journal article" date="2014" name="Genome Biol.">
        <title>Transcriptome and methylome profiling reveals relics of genome dominance in the mesopolyploid Brassica oleracea.</title>
        <authorList>
            <person name="Parkin I.A."/>
            <person name="Koh C."/>
            <person name="Tang H."/>
            <person name="Robinson S.J."/>
            <person name="Kagale S."/>
            <person name="Clarke W.E."/>
            <person name="Town C.D."/>
            <person name="Nixon J."/>
            <person name="Krishnakumar V."/>
            <person name="Bidwell S.L."/>
            <person name="Denoeud F."/>
            <person name="Belcram H."/>
            <person name="Links M.G."/>
            <person name="Just J."/>
            <person name="Clarke C."/>
            <person name="Bender T."/>
            <person name="Huebert T."/>
            <person name="Mason A.S."/>
            <person name="Pires J.C."/>
            <person name="Barker G."/>
            <person name="Moore J."/>
            <person name="Walley P.G."/>
            <person name="Manoli S."/>
            <person name="Batley J."/>
            <person name="Edwards D."/>
            <person name="Nelson M.N."/>
            <person name="Wang X."/>
            <person name="Paterson A.H."/>
            <person name="King G."/>
            <person name="Bancroft I."/>
            <person name="Chalhoub B."/>
            <person name="Sharpe A.G."/>
        </authorList>
    </citation>
    <scope>NUCLEOTIDE SEQUENCE</scope>
    <source>
        <strain evidence="4 5">cv. TO1000</strain>
    </source>
</reference>
<feature type="compositionally biased region" description="Polar residues" evidence="1">
    <location>
        <begin position="1315"/>
        <end position="1347"/>
    </location>
</feature>
<dbReference type="InterPro" id="IPR046467">
    <property type="entry name" value="PHL_dom"/>
</dbReference>
<dbReference type="GO" id="GO:0006357">
    <property type="term" value="P:regulation of transcription by RNA polymerase II"/>
    <property type="evidence" value="ECO:0007669"/>
    <property type="project" value="TreeGrafter"/>
</dbReference>
<dbReference type="RefSeq" id="XP_013591610.1">
    <property type="nucleotide sequence ID" value="XM_013736156.1"/>
</dbReference>
<evidence type="ECO:0008006" key="6">
    <source>
        <dbReference type="Google" id="ProtNLM"/>
    </source>
</evidence>
<feature type="compositionally biased region" description="Polar residues" evidence="1">
    <location>
        <begin position="840"/>
        <end position="849"/>
    </location>
</feature>